<dbReference type="Gene3D" id="3.90.226.10">
    <property type="entry name" value="2-enoyl-CoA Hydratase, Chain A, domain 1"/>
    <property type="match status" value="1"/>
</dbReference>
<dbReference type="Pfam" id="PF03572">
    <property type="entry name" value="Peptidase_S41"/>
    <property type="match status" value="1"/>
</dbReference>
<keyword evidence="1" id="KW-0732">Signal</keyword>
<organism evidence="3 4">
    <name type="scientific">Calidithermus terrae</name>
    <dbReference type="NCBI Taxonomy" id="1408545"/>
    <lineage>
        <taxon>Bacteria</taxon>
        <taxon>Thermotogati</taxon>
        <taxon>Deinococcota</taxon>
        <taxon>Deinococci</taxon>
        <taxon>Thermales</taxon>
        <taxon>Thermaceae</taxon>
        <taxon>Calidithermus</taxon>
    </lineage>
</organism>
<keyword evidence="4" id="KW-1185">Reference proteome</keyword>
<evidence type="ECO:0000256" key="1">
    <source>
        <dbReference type="SAM" id="SignalP"/>
    </source>
</evidence>
<dbReference type="SUPFAM" id="SSF52096">
    <property type="entry name" value="ClpP/crotonase"/>
    <property type="match status" value="1"/>
</dbReference>
<keyword evidence="3" id="KW-0378">Hydrolase</keyword>
<dbReference type="PROSITE" id="PS50106">
    <property type="entry name" value="PDZ"/>
    <property type="match status" value="1"/>
</dbReference>
<dbReference type="SMART" id="SM00228">
    <property type="entry name" value="PDZ"/>
    <property type="match status" value="1"/>
</dbReference>
<dbReference type="RefSeq" id="WP_119315230.1">
    <property type="nucleotide sequence ID" value="NZ_QXDL01000084.1"/>
</dbReference>
<dbReference type="EMBL" id="QXDL01000084">
    <property type="protein sequence ID" value="RIH83819.1"/>
    <property type="molecule type" value="Genomic_DNA"/>
</dbReference>
<reference evidence="3 4" key="1">
    <citation type="submission" date="2018-08" db="EMBL/GenBank/DDBJ databases">
        <title>Meiothermus terrae DSM 26712 genome sequencing project.</title>
        <authorList>
            <person name="Da Costa M.S."/>
            <person name="Albuquerque L."/>
            <person name="Raposo P."/>
            <person name="Froufe H.J.C."/>
            <person name="Barroso C.S."/>
            <person name="Egas C."/>
        </authorList>
    </citation>
    <scope>NUCLEOTIDE SEQUENCE [LARGE SCALE GENOMIC DNA]</scope>
    <source>
        <strain evidence="3 4">DSM 26712</strain>
    </source>
</reference>
<proteinExistence type="predicted"/>
<dbReference type="GO" id="GO:0007165">
    <property type="term" value="P:signal transduction"/>
    <property type="evidence" value="ECO:0007669"/>
    <property type="project" value="TreeGrafter"/>
</dbReference>
<dbReference type="GO" id="GO:0008236">
    <property type="term" value="F:serine-type peptidase activity"/>
    <property type="evidence" value="ECO:0007669"/>
    <property type="project" value="InterPro"/>
</dbReference>
<dbReference type="PANTHER" id="PTHR32060:SF30">
    <property type="entry name" value="CARBOXY-TERMINAL PROCESSING PROTEASE CTPA"/>
    <property type="match status" value="1"/>
</dbReference>
<accession>A0A399EL59</accession>
<dbReference type="InterPro" id="IPR005151">
    <property type="entry name" value="Tail-specific_protease"/>
</dbReference>
<dbReference type="SMART" id="SM00245">
    <property type="entry name" value="TSPc"/>
    <property type="match status" value="1"/>
</dbReference>
<dbReference type="Gene3D" id="2.30.42.10">
    <property type="match status" value="1"/>
</dbReference>
<evidence type="ECO:0000259" key="2">
    <source>
        <dbReference type="PROSITE" id="PS50106"/>
    </source>
</evidence>
<feature type="chain" id="PRO_5017424684" evidence="1">
    <location>
        <begin position="23"/>
        <end position="420"/>
    </location>
</feature>
<gene>
    <name evidence="3" type="ORF">Mterra_02168</name>
</gene>
<dbReference type="GO" id="GO:0006508">
    <property type="term" value="P:proteolysis"/>
    <property type="evidence" value="ECO:0007669"/>
    <property type="project" value="UniProtKB-KW"/>
</dbReference>
<dbReference type="InterPro" id="IPR029045">
    <property type="entry name" value="ClpP/crotonase-like_dom_sf"/>
</dbReference>
<name>A0A399EL59_9DEIN</name>
<evidence type="ECO:0000313" key="4">
    <source>
        <dbReference type="Proteomes" id="UP000265715"/>
    </source>
</evidence>
<dbReference type="InterPro" id="IPR001478">
    <property type="entry name" value="PDZ"/>
</dbReference>
<dbReference type="Pfam" id="PF17820">
    <property type="entry name" value="PDZ_6"/>
    <property type="match status" value="1"/>
</dbReference>
<evidence type="ECO:0000313" key="3">
    <source>
        <dbReference type="EMBL" id="RIH83819.1"/>
    </source>
</evidence>
<dbReference type="GO" id="GO:0004175">
    <property type="term" value="F:endopeptidase activity"/>
    <property type="evidence" value="ECO:0007669"/>
    <property type="project" value="TreeGrafter"/>
</dbReference>
<protein>
    <submittedName>
        <fullName evidence="3">Putative CtpA-like serine protease</fullName>
        <ecNumber evidence="3">3.4.21.-</ecNumber>
    </submittedName>
</protein>
<dbReference type="InterPro" id="IPR041489">
    <property type="entry name" value="PDZ_6"/>
</dbReference>
<dbReference type="OrthoDB" id="7266775at2"/>
<feature type="domain" description="PDZ" evidence="2">
    <location>
        <begin position="100"/>
        <end position="186"/>
    </location>
</feature>
<sequence>MARALRRLAGLWGLLLLGLAQASPAEDLFDQASYYLTQRYIRADPAALAPLLSQYQSKLKEVCAPAPDACGFEAAGRLIAALVEELGDGHTHYFPPLDYGVLAEELAGGAQPTYGLETLRVPQTREHWVLRVDPGGPAEKAGLQRGDRVVLANRQPLPESAREAYRLLESPKSAGLSLELTLSRAGRRWAVVLKSVLGEGSPLPSLTTRPDGVGVLSIPNFDAAGAVGPKVHELVALAGERGVKKLVVDLRDNPGGLVTEFLASAGAFFDSLSRRFRSRDGDFEQGYRRGQVYGKAAGDEEAYVFYTLRKPARWRGPLAVLVNSRSASGAEYFAADVQLRRRGAVVGERTSGVGNTSTRFVQLMDGSGLQISSSLALQPDGSPYPEAVTPDLIVPDDLEARNRGQDLPLARALEWLAAQP</sequence>
<keyword evidence="3" id="KW-0645">Protease</keyword>
<dbReference type="SUPFAM" id="SSF50156">
    <property type="entry name" value="PDZ domain-like"/>
    <property type="match status" value="1"/>
</dbReference>
<dbReference type="AlphaFoldDB" id="A0A399EL59"/>
<dbReference type="InterPro" id="IPR036034">
    <property type="entry name" value="PDZ_sf"/>
</dbReference>
<dbReference type="Proteomes" id="UP000265715">
    <property type="component" value="Unassembled WGS sequence"/>
</dbReference>
<comment type="caution">
    <text evidence="3">The sequence shown here is derived from an EMBL/GenBank/DDBJ whole genome shotgun (WGS) entry which is preliminary data.</text>
</comment>
<dbReference type="EC" id="3.4.21.-" evidence="3"/>
<dbReference type="PANTHER" id="PTHR32060">
    <property type="entry name" value="TAIL-SPECIFIC PROTEASE"/>
    <property type="match status" value="1"/>
</dbReference>
<dbReference type="GO" id="GO:0030288">
    <property type="term" value="C:outer membrane-bounded periplasmic space"/>
    <property type="evidence" value="ECO:0007669"/>
    <property type="project" value="TreeGrafter"/>
</dbReference>
<feature type="signal peptide" evidence="1">
    <location>
        <begin position="1"/>
        <end position="22"/>
    </location>
</feature>